<feature type="region of interest" description="Disordered" evidence="2">
    <location>
        <begin position="697"/>
        <end position="735"/>
    </location>
</feature>
<feature type="compositionally biased region" description="Basic residues" evidence="2">
    <location>
        <begin position="708"/>
        <end position="717"/>
    </location>
</feature>
<organism evidence="3 4">
    <name type="scientific">Aromia moschata</name>
    <dbReference type="NCBI Taxonomy" id="1265417"/>
    <lineage>
        <taxon>Eukaryota</taxon>
        <taxon>Metazoa</taxon>
        <taxon>Ecdysozoa</taxon>
        <taxon>Arthropoda</taxon>
        <taxon>Hexapoda</taxon>
        <taxon>Insecta</taxon>
        <taxon>Pterygota</taxon>
        <taxon>Neoptera</taxon>
        <taxon>Endopterygota</taxon>
        <taxon>Coleoptera</taxon>
        <taxon>Polyphaga</taxon>
        <taxon>Cucujiformia</taxon>
        <taxon>Chrysomeloidea</taxon>
        <taxon>Cerambycidae</taxon>
        <taxon>Cerambycinae</taxon>
        <taxon>Callichromatini</taxon>
        <taxon>Aromia</taxon>
    </lineage>
</organism>
<reference evidence="3" key="1">
    <citation type="journal article" date="2023" name="Insect Mol. Biol.">
        <title>Genome sequencing provides insights into the evolution of gene families encoding plant cell wall-degrading enzymes in longhorned beetles.</title>
        <authorList>
            <person name="Shin N.R."/>
            <person name="Okamura Y."/>
            <person name="Kirsch R."/>
            <person name="Pauchet Y."/>
        </authorList>
    </citation>
    <scope>NUCLEOTIDE SEQUENCE</scope>
    <source>
        <strain evidence="3">AMC_N1</strain>
    </source>
</reference>
<accession>A0AAV8Z3U7</accession>
<keyword evidence="4" id="KW-1185">Reference proteome</keyword>
<dbReference type="EMBL" id="JAPWTK010000015">
    <property type="protein sequence ID" value="KAJ8958799.1"/>
    <property type="molecule type" value="Genomic_DNA"/>
</dbReference>
<evidence type="ECO:0000256" key="2">
    <source>
        <dbReference type="SAM" id="MobiDB-lite"/>
    </source>
</evidence>
<feature type="region of interest" description="Disordered" evidence="2">
    <location>
        <begin position="53"/>
        <end position="81"/>
    </location>
</feature>
<dbReference type="Proteomes" id="UP001162162">
    <property type="component" value="Unassembled WGS sequence"/>
</dbReference>
<dbReference type="AlphaFoldDB" id="A0AAV8Z3U7"/>
<keyword evidence="1" id="KW-0175">Coiled coil</keyword>
<evidence type="ECO:0000256" key="1">
    <source>
        <dbReference type="SAM" id="Coils"/>
    </source>
</evidence>
<protein>
    <submittedName>
        <fullName evidence="3">Uncharacterized protein</fullName>
    </submittedName>
</protein>
<comment type="caution">
    <text evidence="3">The sequence shown here is derived from an EMBL/GenBank/DDBJ whole genome shotgun (WGS) entry which is preliminary data.</text>
</comment>
<name>A0AAV8Z3U7_9CUCU</name>
<sequence length="763" mass="86595">MEFKNTDGVFGDYLEVCKPETLNANRHWLHYSHRCSKFVIFDCLAARRYCSPTSPRRDLPRRSFSRRPHASTAGPATGRHKGDQVFGVARVLSTMTGGGFAWWVLLWGGASAAATGGGDAAATFHAGLQQQSFLTILTSIEERLKNLDKVYSMQLSQTLSTKLDLYSRRLDSLDTKIIRLEALVMLNLDKISENISTKNFKDDISKTNTMRKLDSAYEGISHRLNYMDRKYEANFAKAQTKMDLVLMRLEKIEESVSTKDSDAEAEISDAIFAIDDLKTAYSSMEGKLQNFTTLTLNATKGNFDLLHEMFVENRKAINRLHDNIIDNLQYMDNRTVLHRKTVQENNVMLKTMRMELKEDFNDYANKVADMNSYIWKNSDTTGEDLKNIASAVNGTRIEVQNGVRSLMLQIGKLSSKNTSNVLGSSGVNEINKKLTTNFEKILSNQDLFLESCHRVQMDESQIESEISDMLEKLIDMLEKKMASETKDIKSLEKTLKNHDGRVNRNLYQANNNIISLFEKSNLHDQETKTQMRKIDNVLEALFAFVQSVMPYTANTKVILDKLQQIEHHTNTSIMVPNIQNDHLIQLQKNIETISKTLESVELKLNTGINEENIEPIFNRISQKYLENRCTVHNETTSTIKTGTSAAEIDEDTRKAIADIFGSNPDIASATKSPEVPRTNNKCKQNYRDLIDVRLGGENCENDEESTGRKKKERKGKKNKPDKIDIRGGFNPDDNVAYENYEGGYRRRNGGFGKCDRSRCNNGS</sequence>
<feature type="coiled-coil region" evidence="1">
    <location>
        <begin position="467"/>
        <end position="501"/>
    </location>
</feature>
<evidence type="ECO:0000313" key="4">
    <source>
        <dbReference type="Proteomes" id="UP001162162"/>
    </source>
</evidence>
<gene>
    <name evidence="3" type="ORF">NQ318_019557</name>
</gene>
<evidence type="ECO:0000313" key="3">
    <source>
        <dbReference type="EMBL" id="KAJ8958799.1"/>
    </source>
</evidence>
<proteinExistence type="predicted"/>